<dbReference type="PROSITE" id="PS50885">
    <property type="entry name" value="HAMP"/>
    <property type="match status" value="1"/>
</dbReference>
<dbReference type="SMART" id="SM01358">
    <property type="entry name" value="HBM"/>
    <property type="match status" value="1"/>
</dbReference>
<keyword evidence="2" id="KW-1003">Cell membrane</keyword>
<dbReference type="Pfam" id="PF00672">
    <property type="entry name" value="HAMP"/>
    <property type="match status" value="1"/>
</dbReference>
<dbReference type="GO" id="GO:0004888">
    <property type="term" value="F:transmembrane signaling receptor activity"/>
    <property type="evidence" value="ECO:0007669"/>
    <property type="project" value="InterPro"/>
</dbReference>
<feature type="domain" description="HAMP" evidence="13">
    <location>
        <begin position="322"/>
        <end position="374"/>
    </location>
</feature>
<evidence type="ECO:0000256" key="6">
    <source>
        <dbReference type="ARBA" id="ARBA00022989"/>
    </source>
</evidence>
<keyword evidence="7 11" id="KW-0472">Membrane</keyword>
<keyword evidence="4" id="KW-0145">Chemotaxis</keyword>
<keyword evidence="6 11" id="KW-1133">Transmembrane helix</keyword>
<feature type="transmembrane region" description="Helical" evidence="11">
    <location>
        <begin position="20"/>
        <end position="40"/>
    </location>
</feature>
<evidence type="ECO:0000256" key="7">
    <source>
        <dbReference type="ARBA" id="ARBA00023136"/>
    </source>
</evidence>
<organism evidence="15">
    <name type="scientific">Pseudomonas marincola</name>
    <dbReference type="NCBI Taxonomy" id="437900"/>
    <lineage>
        <taxon>Bacteria</taxon>
        <taxon>Pseudomonadati</taxon>
        <taxon>Pseudomonadota</taxon>
        <taxon>Gammaproteobacteria</taxon>
        <taxon>Pseudomonadales</taxon>
        <taxon>Pseudomonadaceae</taxon>
        <taxon>Pseudomonas</taxon>
    </lineage>
</organism>
<dbReference type="InterPro" id="IPR003660">
    <property type="entry name" value="HAMP_dom"/>
</dbReference>
<evidence type="ECO:0000256" key="11">
    <source>
        <dbReference type="SAM" id="Phobius"/>
    </source>
</evidence>
<name>A0A653E9S7_9PSED</name>
<dbReference type="SUPFAM" id="SSF58104">
    <property type="entry name" value="Methyl-accepting chemotaxis protein (MCP) signaling domain"/>
    <property type="match status" value="1"/>
</dbReference>
<evidence type="ECO:0000259" key="12">
    <source>
        <dbReference type="PROSITE" id="PS50111"/>
    </source>
</evidence>
<evidence type="ECO:0000256" key="2">
    <source>
        <dbReference type="ARBA" id="ARBA00022475"/>
    </source>
</evidence>
<dbReference type="CDD" id="cd11386">
    <property type="entry name" value="MCP_signal"/>
    <property type="match status" value="1"/>
</dbReference>
<feature type="domain" description="Methyl-accepting transducer" evidence="12">
    <location>
        <begin position="379"/>
        <end position="615"/>
    </location>
</feature>
<keyword evidence="3" id="KW-0488">Methylation</keyword>
<evidence type="ECO:0000256" key="3">
    <source>
        <dbReference type="ARBA" id="ARBA00022481"/>
    </source>
</evidence>
<dbReference type="SMART" id="SM00283">
    <property type="entry name" value="MA"/>
    <property type="match status" value="1"/>
</dbReference>
<dbReference type="InterPro" id="IPR004089">
    <property type="entry name" value="MCPsignal_dom"/>
</dbReference>
<evidence type="ECO:0000256" key="4">
    <source>
        <dbReference type="ARBA" id="ARBA00022500"/>
    </source>
</evidence>
<keyword evidence="8 10" id="KW-0807">Transducer</keyword>
<evidence type="ECO:0000256" key="9">
    <source>
        <dbReference type="ARBA" id="ARBA00029447"/>
    </source>
</evidence>
<dbReference type="EMBL" id="LR215729">
    <property type="protein sequence ID" value="VEV98552.1"/>
    <property type="molecule type" value="Genomic_DNA"/>
</dbReference>
<evidence type="ECO:0000256" key="10">
    <source>
        <dbReference type="PROSITE-ProRule" id="PRU00284"/>
    </source>
</evidence>
<reference evidence="15" key="1">
    <citation type="submission" date="2019-02" db="EMBL/GenBank/DDBJ databases">
        <authorList>
            <consortium name="Genoscope - CEA"/>
            <person name="William W."/>
        </authorList>
    </citation>
    <scope>NUCLEOTIDE SEQUENCE [LARGE SCALE GENOMIC DNA]</scope>
    <source>
        <strain evidence="15">YSy11</strain>
    </source>
</reference>
<dbReference type="InterPro" id="IPR032255">
    <property type="entry name" value="HBM"/>
</dbReference>
<comment type="similarity">
    <text evidence="9">Belongs to the methyl-accepting chemotaxis (MCP) protein family.</text>
</comment>
<evidence type="ECO:0000256" key="5">
    <source>
        <dbReference type="ARBA" id="ARBA00022692"/>
    </source>
</evidence>
<dbReference type="GO" id="GO:0005886">
    <property type="term" value="C:plasma membrane"/>
    <property type="evidence" value="ECO:0007669"/>
    <property type="project" value="UniProtKB-SubCell"/>
</dbReference>
<proteinExistence type="inferred from homology"/>
<feature type="transmembrane region" description="Helical" evidence="11">
    <location>
        <begin position="299"/>
        <end position="320"/>
    </location>
</feature>
<dbReference type="PROSITE" id="PS51753">
    <property type="entry name" value="HBM"/>
    <property type="match status" value="1"/>
</dbReference>
<dbReference type="SMART" id="SM00304">
    <property type="entry name" value="HAMP"/>
    <property type="match status" value="1"/>
</dbReference>
<evidence type="ECO:0000259" key="13">
    <source>
        <dbReference type="PROSITE" id="PS50885"/>
    </source>
</evidence>
<dbReference type="CDD" id="cd06225">
    <property type="entry name" value="HAMP"/>
    <property type="match status" value="1"/>
</dbReference>
<dbReference type="Gene3D" id="1.10.287.950">
    <property type="entry name" value="Methyl-accepting chemotaxis protein"/>
    <property type="match status" value="1"/>
</dbReference>
<dbReference type="Pfam" id="PF00015">
    <property type="entry name" value="MCPsignal"/>
    <property type="match status" value="1"/>
</dbReference>
<sequence>MLLPVSRVFSNFAVGKKLLGGFTVVLLLTAAVALTGYWAVEAVAGRHEQVNRFSAIDVAVLNALRFEGDYALKQTADTASRTRDQFDVVKGLLDEQLSRDDGHNSAQLEAMGTALEQYRQQFDQFVALTDKARQAREQMSSAAGEARDQFEMIEFEMYDAVRELRLEGDKLKGSDPLTLAETASGLSKRMLDLRSNENLYIIDGSADALRDWKYTNEDLETVARNLMIWLDDDQKTSIDKALQALKVYQQAFNNYMQVVSDGNAAEATMLEAAHAVLALVDQAKVAEAASMQSIRQQALLALIGMAAAAVLIGVIAALLITRSIVAPLRQAVTFAEQIAAGDLSRDIVCERADEVGQLMSAMQRMTLSLRNLIGHIGGGVSQIAAAAEQLSTITAQTSVGVQQQKLETEQTATAMHQMAATVQEVAQNADQASLAAREADSEAQQGNSVVQEAVSQIHSLAGEVEQSAQAIEALNLESERIGSVLEVIRSVAEQTNLLALNAAIEAARAGEQGRGFAVVADEVRALAQRARTSTEEIETLIAGLQDMAKGAAEQMGSSLKLTRRTVDLALDAGNALGRITLSVSTIEQMNQQIAAAAEEQSSVAENISESVTRVRDIGEQSATASEQTAASSAELARLGLELQNLVRQFRTA</sequence>
<evidence type="ECO:0000259" key="14">
    <source>
        <dbReference type="PROSITE" id="PS51753"/>
    </source>
</evidence>
<evidence type="ECO:0000313" key="15">
    <source>
        <dbReference type="EMBL" id="VEV98552.1"/>
    </source>
</evidence>
<dbReference type="GO" id="GO:0006935">
    <property type="term" value="P:chemotaxis"/>
    <property type="evidence" value="ECO:0007669"/>
    <property type="project" value="UniProtKB-KW"/>
</dbReference>
<dbReference type="GO" id="GO:0007165">
    <property type="term" value="P:signal transduction"/>
    <property type="evidence" value="ECO:0007669"/>
    <property type="project" value="UniProtKB-KW"/>
</dbReference>
<dbReference type="FunFam" id="1.10.287.950:FF:000001">
    <property type="entry name" value="Methyl-accepting chemotaxis sensory transducer"/>
    <property type="match status" value="1"/>
</dbReference>
<comment type="subcellular location">
    <subcellularLocation>
        <location evidence="1">Cell membrane</location>
        <topology evidence="1">Multi-pass membrane protein</topology>
    </subcellularLocation>
</comment>
<dbReference type="InterPro" id="IPR004090">
    <property type="entry name" value="Chemotax_Me-accpt_rcpt"/>
</dbReference>
<keyword evidence="5 11" id="KW-0812">Transmembrane</keyword>
<protein>
    <submittedName>
        <fullName evidence="15">Methyl-accepting chemotaxis protein McpQ</fullName>
    </submittedName>
</protein>
<gene>
    <name evidence="15" type="primary">mcpQ</name>
    <name evidence="15" type="ORF">PMYSY11_3508</name>
</gene>
<evidence type="ECO:0000256" key="8">
    <source>
        <dbReference type="ARBA" id="ARBA00023224"/>
    </source>
</evidence>
<dbReference type="PANTHER" id="PTHR32089">
    <property type="entry name" value="METHYL-ACCEPTING CHEMOTAXIS PROTEIN MCPB"/>
    <property type="match status" value="1"/>
</dbReference>
<accession>A0A653E9S7</accession>
<dbReference type="PRINTS" id="PR00260">
    <property type="entry name" value="CHEMTRNSDUCR"/>
</dbReference>
<feature type="domain" description="HBM" evidence="14">
    <location>
        <begin position="45"/>
        <end position="295"/>
    </location>
</feature>
<dbReference type="PROSITE" id="PS50111">
    <property type="entry name" value="CHEMOTAXIS_TRANSDUC_2"/>
    <property type="match status" value="1"/>
</dbReference>
<dbReference type="PANTHER" id="PTHR32089:SF120">
    <property type="entry name" value="METHYL-ACCEPTING CHEMOTAXIS PROTEIN TLPQ"/>
    <property type="match status" value="1"/>
</dbReference>
<evidence type="ECO:0000256" key="1">
    <source>
        <dbReference type="ARBA" id="ARBA00004651"/>
    </source>
</evidence>
<dbReference type="AlphaFoldDB" id="A0A653E9S7"/>